<dbReference type="SUPFAM" id="SSF82185">
    <property type="entry name" value="Histone H3 K4-specific methyltransferase SET7/9 N-terminal domain"/>
    <property type="match status" value="1"/>
</dbReference>
<reference evidence="3" key="1">
    <citation type="journal article" date="2020" name="Nature">
        <title>Giant virus diversity and host interactions through global metagenomics.</title>
        <authorList>
            <person name="Schulz F."/>
            <person name="Roux S."/>
            <person name="Paez-Espino D."/>
            <person name="Jungbluth S."/>
            <person name="Walsh D.A."/>
            <person name="Denef V.J."/>
            <person name="McMahon K.D."/>
            <person name="Konstantinidis K.T."/>
            <person name="Eloe-Fadrosh E.A."/>
            <person name="Kyrpides N.C."/>
            <person name="Woyke T."/>
        </authorList>
    </citation>
    <scope>NUCLEOTIDE SEQUENCE</scope>
    <source>
        <strain evidence="3">GVMAG-S-1035124-57</strain>
    </source>
</reference>
<dbReference type="Gene3D" id="2.20.110.10">
    <property type="entry name" value="Histone H3 K4-specific methyltransferase SET7/9 N-terminal domain"/>
    <property type="match status" value="1"/>
</dbReference>
<feature type="region of interest" description="Disordered" evidence="2">
    <location>
        <begin position="1"/>
        <end position="33"/>
    </location>
</feature>
<accession>A0A6C0M3B6</accession>
<dbReference type="SMART" id="SM00698">
    <property type="entry name" value="MORN"/>
    <property type="match status" value="3"/>
</dbReference>
<dbReference type="InterPro" id="IPR003409">
    <property type="entry name" value="MORN"/>
</dbReference>
<dbReference type="PANTHER" id="PTHR23084:SF263">
    <property type="entry name" value="MORN REPEAT-CONTAINING PROTEIN 1"/>
    <property type="match status" value="1"/>
</dbReference>
<dbReference type="PANTHER" id="PTHR23084">
    <property type="entry name" value="PHOSPHATIDYLINOSITOL-4-PHOSPHATE 5-KINASE RELATED"/>
    <property type="match status" value="1"/>
</dbReference>
<protein>
    <submittedName>
        <fullName evidence="3">Uncharacterized protein</fullName>
    </submittedName>
</protein>
<evidence type="ECO:0000313" key="3">
    <source>
        <dbReference type="EMBL" id="QHU36808.1"/>
    </source>
</evidence>
<name>A0A6C0M3B6_9ZZZZ</name>
<evidence type="ECO:0000256" key="1">
    <source>
        <dbReference type="ARBA" id="ARBA00022737"/>
    </source>
</evidence>
<dbReference type="EMBL" id="MN740631">
    <property type="protein sequence ID" value="QHU36808.1"/>
    <property type="molecule type" value="Genomic_DNA"/>
</dbReference>
<dbReference type="Pfam" id="PF02493">
    <property type="entry name" value="MORN"/>
    <property type="match status" value="3"/>
</dbReference>
<organism evidence="3">
    <name type="scientific">viral metagenome</name>
    <dbReference type="NCBI Taxonomy" id="1070528"/>
    <lineage>
        <taxon>unclassified sequences</taxon>
        <taxon>metagenomes</taxon>
        <taxon>organismal metagenomes</taxon>
    </lineage>
</organism>
<proteinExistence type="predicted"/>
<feature type="compositionally biased region" description="Basic residues" evidence="2">
    <location>
        <begin position="9"/>
        <end position="33"/>
    </location>
</feature>
<dbReference type="AlphaFoldDB" id="A0A6C0M3B6"/>
<sequence length="281" mass="31969">MRSSQLRKTVNRNRNRIRNKRKTRRNKRTKNARGGKIIKLLTSDGKQEYEHDDVTKDIFKVYQLKNGNKLLIFDGKMSEKGNGHGKLYRYASDGKMISMYDGFITGKKKQGRGRYETYDLNDMLVSTYDGTWEDDKKNGEGVYHKIGKNTYDGQWVNDKKHGKGVESGPLWDGTEKIGTIRTEGDWVNDTVVSGKRTITKNGKITSVYFGGLNGVMVRHGRGKYTDYENASETVCAEWDNDKMIKLLQPHEVPSGSTTQIIPLIKPPPTARRIIQKSPLSS</sequence>
<keyword evidence="1" id="KW-0677">Repeat</keyword>
<evidence type="ECO:0000256" key="2">
    <source>
        <dbReference type="SAM" id="MobiDB-lite"/>
    </source>
</evidence>